<feature type="transmembrane region" description="Helical" evidence="8">
    <location>
        <begin position="87"/>
        <end position="108"/>
    </location>
</feature>
<evidence type="ECO:0000256" key="3">
    <source>
        <dbReference type="ARBA" id="ARBA00022449"/>
    </source>
</evidence>
<evidence type="ECO:0000256" key="7">
    <source>
        <dbReference type="ARBA" id="ARBA00023136"/>
    </source>
</evidence>
<dbReference type="AlphaFoldDB" id="I0H4H4"/>
<comment type="subcellular location">
    <subcellularLocation>
        <location evidence="1">Cell membrane</location>
        <topology evidence="1">Multi-pass membrane protein</topology>
    </subcellularLocation>
</comment>
<feature type="transmembrane region" description="Helical" evidence="8">
    <location>
        <begin position="194"/>
        <end position="212"/>
    </location>
</feature>
<dbReference type="OrthoDB" id="9810759at2"/>
<gene>
    <name evidence="10" type="ordered locus">AMIS_26910</name>
</gene>
<dbReference type="RefSeq" id="WP_014442806.1">
    <property type="nucleotide sequence ID" value="NC_017093.1"/>
</dbReference>
<feature type="transmembrane region" description="Helical" evidence="8">
    <location>
        <begin position="314"/>
        <end position="333"/>
    </location>
</feature>
<dbReference type="GO" id="GO:1902600">
    <property type="term" value="P:proton transmembrane transport"/>
    <property type="evidence" value="ECO:0007669"/>
    <property type="project" value="InterPro"/>
</dbReference>
<dbReference type="Proteomes" id="UP000007882">
    <property type="component" value="Chromosome"/>
</dbReference>
<dbReference type="PANTHER" id="PTHR32507">
    <property type="entry name" value="NA(+)/H(+) ANTIPORTER 1"/>
    <property type="match status" value="1"/>
</dbReference>
<accession>I0H4H4</accession>
<evidence type="ECO:0000256" key="4">
    <source>
        <dbReference type="ARBA" id="ARBA00022692"/>
    </source>
</evidence>
<evidence type="ECO:0000256" key="1">
    <source>
        <dbReference type="ARBA" id="ARBA00004651"/>
    </source>
</evidence>
<dbReference type="GO" id="GO:0005886">
    <property type="term" value="C:plasma membrane"/>
    <property type="evidence" value="ECO:0007669"/>
    <property type="project" value="UniProtKB-SubCell"/>
</dbReference>
<feature type="transmembrane region" description="Helical" evidence="8">
    <location>
        <begin position="232"/>
        <end position="262"/>
    </location>
</feature>
<proteinExistence type="predicted"/>
<evidence type="ECO:0000256" key="2">
    <source>
        <dbReference type="ARBA" id="ARBA00022448"/>
    </source>
</evidence>
<dbReference type="HOGENOM" id="CLU_008635_6_2_11"/>
<dbReference type="PATRIC" id="fig|512565.3.peg.2689"/>
<keyword evidence="11" id="KW-1185">Reference proteome</keyword>
<evidence type="ECO:0000256" key="5">
    <source>
        <dbReference type="ARBA" id="ARBA00022989"/>
    </source>
</evidence>
<dbReference type="Pfam" id="PF00999">
    <property type="entry name" value="Na_H_Exchanger"/>
    <property type="match status" value="1"/>
</dbReference>
<dbReference type="EMBL" id="AP012319">
    <property type="protein sequence ID" value="BAL87911.1"/>
    <property type="molecule type" value="Genomic_DNA"/>
</dbReference>
<dbReference type="eggNOG" id="COG0025">
    <property type="taxonomic scope" value="Bacteria"/>
</dbReference>
<keyword evidence="3" id="KW-0050">Antiport</keyword>
<feature type="transmembrane region" description="Helical" evidence="8">
    <location>
        <begin position="114"/>
        <end position="133"/>
    </location>
</feature>
<evidence type="ECO:0000256" key="8">
    <source>
        <dbReference type="SAM" id="Phobius"/>
    </source>
</evidence>
<keyword evidence="5 8" id="KW-1133">Transmembrane helix</keyword>
<dbReference type="STRING" id="512565.AMIS_26910"/>
<evidence type="ECO:0000313" key="10">
    <source>
        <dbReference type="EMBL" id="BAL87911.1"/>
    </source>
</evidence>
<evidence type="ECO:0000313" key="11">
    <source>
        <dbReference type="Proteomes" id="UP000007882"/>
    </source>
</evidence>
<feature type="domain" description="Cation/H+ exchanger transmembrane" evidence="9">
    <location>
        <begin position="13"/>
        <end position="387"/>
    </location>
</feature>
<feature type="transmembrane region" description="Helical" evidence="8">
    <location>
        <begin position="377"/>
        <end position="399"/>
    </location>
</feature>
<protein>
    <submittedName>
        <fullName evidence="10">Putative sodium/proton antiporter</fullName>
    </submittedName>
</protein>
<dbReference type="KEGG" id="ams:AMIS_26910"/>
<dbReference type="PANTHER" id="PTHR32507:SF8">
    <property type="entry name" value="CNH1P"/>
    <property type="match status" value="1"/>
</dbReference>
<name>I0H4H4_ACTM4</name>
<dbReference type="GO" id="GO:0015297">
    <property type="term" value="F:antiporter activity"/>
    <property type="evidence" value="ECO:0007669"/>
    <property type="project" value="UniProtKB-KW"/>
</dbReference>
<sequence length="411" mass="43683">MVLTLVVMAAVAAGWSLVAGRLERWHIRTPQVMVLAGVVVALVTEAFIDTVNSTVAQHVAEVILAVLLFVDATEVRGGRLFGEEPGLAARALLIAMPLSLALAVVIGWPLLPSALGWPALLVIACIVVPIDLAPAESLVRDRSVPERVRGLLNVESGYNDGIMSPLFLFALVLAGTSSSADTPLEALGTAVPSAVKAVLAGLCFGLLIAWLMNTTERLGWTTDQSRRITMVAAPLLTYTVTVAVGGNGFVAAFVCGIAFRFLRQVAPSQRVKRRVRTPDMQLLEDTAAMATIAMWFYLGNAAVLTLWHGISWQLLLYCLAVLTVVRIVPMLLALTGSSMPWRERLIVGAIGPRGTTSIVFGLLAFNDLPEGDLADTALAAMTITVIASVLLHGPGSLLVGRVPWSKRRATA</sequence>
<keyword evidence="7 8" id="KW-0472">Membrane</keyword>
<reference evidence="10 11" key="1">
    <citation type="submission" date="2012-02" db="EMBL/GenBank/DDBJ databases">
        <title>Complete genome sequence of Actinoplanes missouriensis 431 (= NBRC 102363).</title>
        <authorList>
            <person name="Ohnishi Y."/>
            <person name="Ishikawa J."/>
            <person name="Sekine M."/>
            <person name="Hosoyama A."/>
            <person name="Harada T."/>
            <person name="Narita H."/>
            <person name="Hata T."/>
            <person name="Konno Y."/>
            <person name="Tutikane K."/>
            <person name="Fujita N."/>
            <person name="Horinouchi S."/>
            <person name="Hayakawa M."/>
        </authorList>
    </citation>
    <scope>NUCLEOTIDE SEQUENCE [LARGE SCALE GENOMIC DNA]</scope>
    <source>
        <strain evidence="11">ATCC 14538 / DSM 43046 / CBS 188.64 / JCM 3121 / NBRC 102363 / NCIMB 12654 / NRRL B-3342 / UNCC 431</strain>
    </source>
</reference>
<feature type="transmembrane region" description="Helical" evidence="8">
    <location>
        <begin position="282"/>
        <end position="308"/>
    </location>
</feature>
<evidence type="ECO:0000259" key="9">
    <source>
        <dbReference type="Pfam" id="PF00999"/>
    </source>
</evidence>
<evidence type="ECO:0000256" key="6">
    <source>
        <dbReference type="ARBA" id="ARBA00023065"/>
    </source>
</evidence>
<dbReference type="InterPro" id="IPR006153">
    <property type="entry name" value="Cation/H_exchanger_TM"/>
</dbReference>
<feature type="transmembrane region" description="Helical" evidence="8">
    <location>
        <begin position="29"/>
        <end position="48"/>
    </location>
</feature>
<keyword evidence="6" id="KW-0406">Ion transport</keyword>
<organism evidence="10 11">
    <name type="scientific">Actinoplanes missouriensis (strain ATCC 14538 / DSM 43046 / CBS 188.64 / JCM 3121 / NBRC 102363 / NCIMB 12654 / NRRL B-3342 / UNCC 431)</name>
    <dbReference type="NCBI Taxonomy" id="512565"/>
    <lineage>
        <taxon>Bacteria</taxon>
        <taxon>Bacillati</taxon>
        <taxon>Actinomycetota</taxon>
        <taxon>Actinomycetes</taxon>
        <taxon>Micromonosporales</taxon>
        <taxon>Micromonosporaceae</taxon>
        <taxon>Actinoplanes</taxon>
    </lineage>
</organism>
<keyword evidence="4 8" id="KW-0812">Transmembrane</keyword>
<keyword evidence="2" id="KW-0813">Transport</keyword>